<evidence type="ECO:0000256" key="1">
    <source>
        <dbReference type="ARBA" id="ARBA00022714"/>
    </source>
</evidence>
<evidence type="ECO:0000259" key="6">
    <source>
        <dbReference type="PROSITE" id="PS51085"/>
    </source>
</evidence>
<dbReference type="Gene3D" id="3.10.20.30">
    <property type="match status" value="1"/>
</dbReference>
<evidence type="ECO:0000256" key="4">
    <source>
        <dbReference type="ARBA" id="ARBA00023004"/>
    </source>
</evidence>
<keyword evidence="2" id="KW-0479">Metal-binding</keyword>
<name>A0A564UD07_9FIRM</name>
<feature type="domain" description="2Fe-2S ferredoxin-type" evidence="6">
    <location>
        <begin position="1"/>
        <end position="77"/>
    </location>
</feature>
<reference evidence="7 8" key="1">
    <citation type="submission" date="2019-07" db="EMBL/GenBank/DDBJ databases">
        <authorList>
            <person name="Hibberd C M."/>
            <person name="Gehrig L. J."/>
            <person name="Chang H.-W."/>
            <person name="Venkatesh S."/>
        </authorList>
    </citation>
    <scope>NUCLEOTIDE SEQUENCE [LARGE SCALE GENOMIC DNA]</scope>
    <source>
        <strain evidence="7">Dorea_formicigenerans_SSTS_Bg7063</strain>
    </source>
</reference>
<dbReference type="FunFam" id="1.10.150.120:FF:000003">
    <property type="entry name" value="Carbon monoxide dehydrogenase, small subunit"/>
    <property type="match status" value="1"/>
</dbReference>
<keyword evidence="5" id="KW-0411">Iron-sulfur</keyword>
<dbReference type="EC" id="1.17.1.5" evidence="7"/>
<dbReference type="InterPro" id="IPR036884">
    <property type="entry name" value="2Fe-2S-bd_dom_sf"/>
</dbReference>
<dbReference type="InterPro" id="IPR006058">
    <property type="entry name" value="2Fe2S_fd_BS"/>
</dbReference>
<dbReference type="GO" id="GO:0051537">
    <property type="term" value="F:2 iron, 2 sulfur cluster binding"/>
    <property type="evidence" value="ECO:0007669"/>
    <property type="project" value="UniProtKB-KW"/>
</dbReference>
<dbReference type="GO" id="GO:0046872">
    <property type="term" value="F:metal ion binding"/>
    <property type="evidence" value="ECO:0007669"/>
    <property type="project" value="UniProtKB-KW"/>
</dbReference>
<dbReference type="AlphaFoldDB" id="A0A564UD07"/>
<dbReference type="CDD" id="cd00207">
    <property type="entry name" value="fer2"/>
    <property type="match status" value="1"/>
</dbReference>
<evidence type="ECO:0000256" key="5">
    <source>
        <dbReference type="ARBA" id="ARBA00023014"/>
    </source>
</evidence>
<dbReference type="InterPro" id="IPR002888">
    <property type="entry name" value="2Fe-2S-bd"/>
</dbReference>
<dbReference type="PROSITE" id="PS00197">
    <property type="entry name" value="2FE2S_FER_1"/>
    <property type="match status" value="1"/>
</dbReference>
<gene>
    <name evidence="7" type="primary">ndhS_2</name>
    <name evidence="7" type="ORF">DFSSTS7063_02429</name>
</gene>
<dbReference type="Pfam" id="PF00111">
    <property type="entry name" value="Fer2"/>
    <property type="match status" value="1"/>
</dbReference>
<keyword evidence="1" id="KW-0001">2Fe-2S</keyword>
<evidence type="ECO:0000256" key="3">
    <source>
        <dbReference type="ARBA" id="ARBA00023002"/>
    </source>
</evidence>
<dbReference type="Pfam" id="PF01799">
    <property type="entry name" value="Fer2_2"/>
    <property type="match status" value="1"/>
</dbReference>
<sequence>MINNLEINGRKQTVEVEKDWNLLYIIREVLGLTGTKCGCSDGACGACVVIMNGEAVRSCRISAKKLAGAKITTIEGVADGERLHPIQQAFIDAGAVQCGFCTPGMIMRAKALLDHVPDPTEEEIREALQDHVCRCGGYQKIIEAIQLAAKRMQEEEDGRE</sequence>
<dbReference type="SUPFAM" id="SSF47741">
    <property type="entry name" value="CO dehydrogenase ISP C-domain like"/>
    <property type="match status" value="1"/>
</dbReference>
<dbReference type="GO" id="GO:0050138">
    <property type="term" value="F:nicotinate dehydrogenase activity"/>
    <property type="evidence" value="ECO:0007669"/>
    <property type="project" value="UniProtKB-EC"/>
</dbReference>
<dbReference type="PANTHER" id="PTHR44379">
    <property type="entry name" value="OXIDOREDUCTASE WITH IRON-SULFUR SUBUNIT"/>
    <property type="match status" value="1"/>
</dbReference>
<evidence type="ECO:0000256" key="2">
    <source>
        <dbReference type="ARBA" id="ARBA00022723"/>
    </source>
</evidence>
<dbReference type="EMBL" id="CABHNI010000047">
    <property type="protein sequence ID" value="VUX17375.1"/>
    <property type="molecule type" value="Genomic_DNA"/>
</dbReference>
<dbReference type="SUPFAM" id="SSF54292">
    <property type="entry name" value="2Fe-2S ferredoxin-like"/>
    <property type="match status" value="1"/>
</dbReference>
<organism evidence="7 8">
    <name type="scientific">Dorea formicigenerans</name>
    <dbReference type="NCBI Taxonomy" id="39486"/>
    <lineage>
        <taxon>Bacteria</taxon>
        <taxon>Bacillati</taxon>
        <taxon>Bacillota</taxon>
        <taxon>Clostridia</taxon>
        <taxon>Lachnospirales</taxon>
        <taxon>Lachnospiraceae</taxon>
        <taxon>Dorea</taxon>
    </lineage>
</organism>
<dbReference type="RefSeq" id="WP_022279442.1">
    <property type="nucleotide sequence ID" value="NZ_CABHNI010000047.1"/>
</dbReference>
<keyword evidence="4" id="KW-0408">Iron</keyword>
<dbReference type="InterPro" id="IPR012675">
    <property type="entry name" value="Beta-grasp_dom_sf"/>
</dbReference>
<proteinExistence type="predicted"/>
<dbReference type="InterPro" id="IPR001041">
    <property type="entry name" value="2Fe-2S_ferredoxin-type"/>
</dbReference>
<dbReference type="InterPro" id="IPR036010">
    <property type="entry name" value="2Fe-2S_ferredoxin-like_sf"/>
</dbReference>
<evidence type="ECO:0000313" key="7">
    <source>
        <dbReference type="EMBL" id="VUX17375.1"/>
    </source>
</evidence>
<keyword evidence="3 7" id="KW-0560">Oxidoreductase</keyword>
<accession>A0A564UD07</accession>
<dbReference type="Proteomes" id="UP000358366">
    <property type="component" value="Unassembled WGS sequence"/>
</dbReference>
<evidence type="ECO:0000313" key="8">
    <source>
        <dbReference type="Proteomes" id="UP000358366"/>
    </source>
</evidence>
<protein>
    <submittedName>
        <fullName evidence="7">Nicotinate dehydrogenase small FeS subunit</fullName>
        <ecNumber evidence="7">1.17.1.5</ecNumber>
    </submittedName>
</protein>
<dbReference type="PANTHER" id="PTHR44379:SF2">
    <property type="entry name" value="BLR6218 PROTEIN"/>
    <property type="match status" value="1"/>
</dbReference>
<dbReference type="Gene3D" id="1.10.150.120">
    <property type="entry name" value="[2Fe-2S]-binding domain"/>
    <property type="match status" value="1"/>
</dbReference>
<dbReference type="InterPro" id="IPR051452">
    <property type="entry name" value="Diverse_Oxidoreductases"/>
</dbReference>
<dbReference type="PROSITE" id="PS51085">
    <property type="entry name" value="2FE2S_FER_2"/>
    <property type="match status" value="1"/>
</dbReference>